<evidence type="ECO:0000313" key="1">
    <source>
        <dbReference type="EMBL" id="KAI9919619.1"/>
    </source>
</evidence>
<proteinExistence type="predicted"/>
<name>A0ACC0WLI5_9STRA</name>
<accession>A0ACC0WLI5</accession>
<comment type="caution">
    <text evidence="1">The sequence shown here is derived from an EMBL/GenBank/DDBJ whole genome shotgun (WGS) entry which is preliminary data.</text>
</comment>
<gene>
    <name evidence="1" type="ORF">PsorP6_017534</name>
</gene>
<reference evidence="1 2" key="1">
    <citation type="journal article" date="2022" name="bioRxiv">
        <title>The genome of the oomycete Peronosclerospora sorghi, a cosmopolitan pathogen of maize and sorghum, is inflated with dispersed pseudogenes.</title>
        <authorList>
            <person name="Fletcher K."/>
            <person name="Martin F."/>
            <person name="Isakeit T."/>
            <person name="Cavanaugh K."/>
            <person name="Magill C."/>
            <person name="Michelmore R."/>
        </authorList>
    </citation>
    <scope>NUCLEOTIDE SEQUENCE [LARGE SCALE GENOMIC DNA]</scope>
    <source>
        <strain evidence="1">P6</strain>
    </source>
</reference>
<sequence length="127" mass="14395">MPDITAKEKVDMMKIMGTQVHISPKTSMADKEKKFFHVARRLAEEIPNAYCPNQFDTGTAGTIAGISTFLKEQNADIKVWLIDPEETAAMDVFINNSRSTSMMEDGFEMVPMAKDRRSQKEWQHSHG</sequence>
<protein>
    <submittedName>
        <fullName evidence="1">Uncharacterized protein</fullName>
    </submittedName>
</protein>
<dbReference type="EMBL" id="CM047590">
    <property type="protein sequence ID" value="KAI9919619.1"/>
    <property type="molecule type" value="Genomic_DNA"/>
</dbReference>
<organism evidence="1 2">
    <name type="scientific">Peronosclerospora sorghi</name>
    <dbReference type="NCBI Taxonomy" id="230839"/>
    <lineage>
        <taxon>Eukaryota</taxon>
        <taxon>Sar</taxon>
        <taxon>Stramenopiles</taxon>
        <taxon>Oomycota</taxon>
        <taxon>Peronosporomycetes</taxon>
        <taxon>Peronosporales</taxon>
        <taxon>Peronosporaceae</taxon>
        <taxon>Peronosclerospora</taxon>
    </lineage>
</organism>
<keyword evidence="2" id="KW-1185">Reference proteome</keyword>
<evidence type="ECO:0000313" key="2">
    <source>
        <dbReference type="Proteomes" id="UP001163321"/>
    </source>
</evidence>
<dbReference type="Proteomes" id="UP001163321">
    <property type="component" value="Chromosome 11"/>
</dbReference>